<evidence type="ECO:0000256" key="6">
    <source>
        <dbReference type="RuleBase" id="RU000416"/>
    </source>
</evidence>
<dbReference type="InterPro" id="IPR029063">
    <property type="entry name" value="SAM-dependent_MTases_sf"/>
</dbReference>
<keyword evidence="4" id="KW-0680">Restriction system</keyword>
<feature type="active site" evidence="5">
    <location>
        <position position="79"/>
    </location>
</feature>
<comment type="caution">
    <text evidence="9">The sequence shown here is derived from an EMBL/GenBank/DDBJ whole genome shotgun (WGS) entry which is preliminary data.</text>
</comment>
<accession>A0A0A5G161</accession>
<dbReference type="Pfam" id="PF00145">
    <property type="entry name" value="DNA_methylase"/>
    <property type="match status" value="2"/>
</dbReference>
<dbReference type="OrthoDB" id="9813719at2"/>
<dbReference type="STRING" id="1385512.N784_08230"/>
<evidence type="ECO:0000256" key="3">
    <source>
        <dbReference type="ARBA" id="ARBA00022691"/>
    </source>
</evidence>
<evidence type="ECO:0000256" key="5">
    <source>
        <dbReference type="PROSITE-ProRule" id="PRU01016"/>
    </source>
</evidence>
<sequence length="374" mass="43151">MTTKNDYKYTVSSLFAGVGGIDKGFEQAGAEVIWANEMDKNACITYRENFNHSLLEDDVRNVHEFLMPDTDILTAGWPCVAFSVAGQRHGMKYTCSDCGHEHMVTYEQYVQGATCPECGGNTEAIDPRGTLFYDVVRFIRAKKPKAFFLENVKNLHGHDKGRTFKVIEEMLRESGYHFESRIYNTMEYGNIPQNRERVFIVGFSNKKALQKFEWPEKLPLTNTIDDVLDRNEKQDEKYYYRDSSQYYPMLSETMQRKDTVYQLRRVYVRENQSNVCPTLTANMGGGGHNVPLILDDWGIRKLTPKETFRFQGFPVDDDYSLPEDMANSHLYMQAGNAVSVPVIKRIAEKQLDALEKVYKKNTKNKKENEEMTTV</sequence>
<dbReference type="NCBIfam" id="TIGR00675">
    <property type="entry name" value="dcm"/>
    <property type="match status" value="1"/>
</dbReference>
<dbReference type="Proteomes" id="UP000030401">
    <property type="component" value="Unassembled WGS sequence"/>
</dbReference>
<keyword evidence="2 5" id="KW-0808">Transferase</keyword>
<keyword evidence="3 5" id="KW-0949">S-adenosyl-L-methionine</keyword>
<evidence type="ECO:0000256" key="2">
    <source>
        <dbReference type="ARBA" id="ARBA00022679"/>
    </source>
</evidence>
<dbReference type="GO" id="GO:0032259">
    <property type="term" value="P:methylation"/>
    <property type="evidence" value="ECO:0007669"/>
    <property type="project" value="UniProtKB-KW"/>
</dbReference>
<dbReference type="InterPro" id="IPR050750">
    <property type="entry name" value="C5-MTase"/>
</dbReference>
<dbReference type="GO" id="GO:0003886">
    <property type="term" value="F:DNA (cytosine-5-)-methyltransferase activity"/>
    <property type="evidence" value="ECO:0007669"/>
    <property type="project" value="UniProtKB-EC"/>
</dbReference>
<evidence type="ECO:0000256" key="1">
    <source>
        <dbReference type="ARBA" id="ARBA00022603"/>
    </source>
</evidence>
<evidence type="ECO:0000256" key="7">
    <source>
        <dbReference type="RuleBase" id="RU000417"/>
    </source>
</evidence>
<evidence type="ECO:0000313" key="10">
    <source>
        <dbReference type="Proteomes" id="UP000030401"/>
    </source>
</evidence>
<dbReference type="Gene3D" id="3.40.50.150">
    <property type="entry name" value="Vaccinia Virus protein VP39"/>
    <property type="match status" value="1"/>
</dbReference>
<evidence type="ECO:0000313" key="9">
    <source>
        <dbReference type="EMBL" id="KGX85779.1"/>
    </source>
</evidence>
<protein>
    <recommendedName>
        <fullName evidence="7">Cytosine-specific methyltransferase</fullName>
        <ecNumber evidence="7">2.1.1.37</ecNumber>
    </recommendedName>
</protein>
<dbReference type="EC" id="2.1.1.37" evidence="7"/>
<evidence type="ECO:0000256" key="4">
    <source>
        <dbReference type="ARBA" id="ARBA00022747"/>
    </source>
</evidence>
<dbReference type="EMBL" id="AVPG01000019">
    <property type="protein sequence ID" value="KGX85779.1"/>
    <property type="molecule type" value="Genomic_DNA"/>
</dbReference>
<comment type="catalytic activity">
    <reaction evidence="7">
        <text>a 2'-deoxycytidine in DNA + S-adenosyl-L-methionine = a 5-methyl-2'-deoxycytidine in DNA + S-adenosyl-L-homocysteine + H(+)</text>
        <dbReference type="Rhea" id="RHEA:13681"/>
        <dbReference type="Rhea" id="RHEA-COMP:11369"/>
        <dbReference type="Rhea" id="RHEA-COMP:11370"/>
        <dbReference type="ChEBI" id="CHEBI:15378"/>
        <dbReference type="ChEBI" id="CHEBI:57856"/>
        <dbReference type="ChEBI" id="CHEBI:59789"/>
        <dbReference type="ChEBI" id="CHEBI:85452"/>
        <dbReference type="ChEBI" id="CHEBI:85454"/>
        <dbReference type="EC" id="2.1.1.37"/>
    </reaction>
</comment>
<dbReference type="PRINTS" id="PR00105">
    <property type="entry name" value="C5METTRFRASE"/>
</dbReference>
<dbReference type="AlphaFoldDB" id="A0A0A5G161"/>
<keyword evidence="1 5" id="KW-0489">Methyltransferase</keyword>
<dbReference type="RefSeq" id="WP_036835142.1">
    <property type="nucleotide sequence ID" value="NZ_AVPG01000019.1"/>
</dbReference>
<dbReference type="CDD" id="cd00315">
    <property type="entry name" value="Cyt_C5_DNA_methylase"/>
    <property type="match status" value="1"/>
</dbReference>
<feature type="coiled-coil region" evidence="8">
    <location>
        <begin position="344"/>
        <end position="371"/>
    </location>
</feature>
<dbReference type="PANTHER" id="PTHR46098:SF1">
    <property type="entry name" value="TRNA (CYTOSINE(38)-C(5))-METHYLTRANSFERASE"/>
    <property type="match status" value="1"/>
</dbReference>
<keyword evidence="10" id="KW-1185">Reference proteome</keyword>
<reference evidence="9 10" key="1">
    <citation type="submission" date="2013-08" db="EMBL/GenBank/DDBJ databases">
        <authorList>
            <person name="Huang J."/>
            <person name="Wang G."/>
        </authorList>
    </citation>
    <scope>NUCLEOTIDE SEQUENCE [LARGE SCALE GENOMIC DNA]</scope>
    <source>
        <strain evidence="9 10">JSM 072002</strain>
    </source>
</reference>
<organism evidence="9 10">
    <name type="scientific">Pontibacillus litoralis JSM 072002</name>
    <dbReference type="NCBI Taxonomy" id="1385512"/>
    <lineage>
        <taxon>Bacteria</taxon>
        <taxon>Bacillati</taxon>
        <taxon>Bacillota</taxon>
        <taxon>Bacilli</taxon>
        <taxon>Bacillales</taxon>
        <taxon>Bacillaceae</taxon>
        <taxon>Pontibacillus</taxon>
    </lineage>
</organism>
<dbReference type="InterPro" id="IPR001525">
    <property type="entry name" value="C5_MeTfrase"/>
</dbReference>
<proteinExistence type="inferred from homology"/>
<dbReference type="PROSITE" id="PS00094">
    <property type="entry name" value="C5_MTASE_1"/>
    <property type="match status" value="1"/>
</dbReference>
<dbReference type="PROSITE" id="PS51679">
    <property type="entry name" value="SAM_MT_C5"/>
    <property type="match status" value="1"/>
</dbReference>
<keyword evidence="8" id="KW-0175">Coiled coil</keyword>
<dbReference type="InterPro" id="IPR018117">
    <property type="entry name" value="C5_DNA_meth_AS"/>
</dbReference>
<dbReference type="SUPFAM" id="SSF53335">
    <property type="entry name" value="S-adenosyl-L-methionine-dependent methyltransferases"/>
    <property type="match status" value="1"/>
</dbReference>
<dbReference type="eggNOG" id="COG0270">
    <property type="taxonomic scope" value="Bacteria"/>
</dbReference>
<evidence type="ECO:0000256" key="8">
    <source>
        <dbReference type="SAM" id="Coils"/>
    </source>
</evidence>
<name>A0A0A5G161_9BACI</name>
<dbReference type="GO" id="GO:0009307">
    <property type="term" value="P:DNA restriction-modification system"/>
    <property type="evidence" value="ECO:0007669"/>
    <property type="project" value="UniProtKB-KW"/>
</dbReference>
<gene>
    <name evidence="9" type="ORF">N784_08230</name>
</gene>
<dbReference type="PANTHER" id="PTHR46098">
    <property type="entry name" value="TRNA (CYTOSINE(38)-C(5))-METHYLTRANSFERASE"/>
    <property type="match status" value="1"/>
</dbReference>
<dbReference type="Gene3D" id="3.90.120.10">
    <property type="entry name" value="DNA Methylase, subunit A, domain 2"/>
    <property type="match status" value="1"/>
</dbReference>
<comment type="similarity">
    <text evidence="5 6">Belongs to the class I-like SAM-binding methyltransferase superfamily. C5-methyltransferase family.</text>
</comment>